<dbReference type="CDD" id="cd23767">
    <property type="entry name" value="IQCD"/>
    <property type="match status" value="1"/>
</dbReference>
<dbReference type="Pfam" id="PF19277">
    <property type="entry name" value="GPAT_C"/>
    <property type="match status" value="1"/>
</dbReference>
<dbReference type="InterPro" id="IPR022284">
    <property type="entry name" value="GPAT/DHAPAT"/>
</dbReference>
<dbReference type="STRING" id="1202772.A0A1V9YWR3"/>
<evidence type="ECO:0000256" key="3">
    <source>
        <dbReference type="ARBA" id="ARBA00022679"/>
    </source>
</evidence>
<proteinExistence type="inferred from homology"/>
<comment type="caution">
    <text evidence="7">The sequence shown here is derived from an EMBL/GenBank/DDBJ whole genome shotgun (WGS) entry which is preliminary data.</text>
</comment>
<feature type="domain" description="Phospholipid/glycerol acyltransferase" evidence="6">
    <location>
        <begin position="297"/>
        <end position="425"/>
    </location>
</feature>
<dbReference type="GO" id="GO:0031966">
    <property type="term" value="C:mitochondrial membrane"/>
    <property type="evidence" value="ECO:0007669"/>
    <property type="project" value="TreeGrafter"/>
</dbReference>
<keyword evidence="5 7" id="KW-0012">Acyltransferase</keyword>
<dbReference type="GO" id="GO:0006072">
    <property type="term" value="P:glycerol-3-phosphate metabolic process"/>
    <property type="evidence" value="ECO:0007669"/>
    <property type="project" value="TreeGrafter"/>
</dbReference>
<evidence type="ECO:0000256" key="1">
    <source>
        <dbReference type="ARBA" id="ARBA00004184"/>
    </source>
</evidence>
<protein>
    <submittedName>
        <fullName evidence="7">Glycerol-3-phosphate acyltransferase</fullName>
    </submittedName>
</protein>
<dbReference type="CDD" id="cd07993">
    <property type="entry name" value="LPLAT_DHAPAT-like"/>
    <property type="match status" value="1"/>
</dbReference>
<dbReference type="PANTHER" id="PTHR12563">
    <property type="entry name" value="GLYCEROL-3-PHOSPHATE ACYLTRANSFERASE"/>
    <property type="match status" value="1"/>
</dbReference>
<keyword evidence="4" id="KW-0472">Membrane</keyword>
<dbReference type="GO" id="GO:0006631">
    <property type="term" value="P:fatty acid metabolic process"/>
    <property type="evidence" value="ECO:0007669"/>
    <property type="project" value="TreeGrafter"/>
</dbReference>
<dbReference type="SMART" id="SM00563">
    <property type="entry name" value="PlsC"/>
    <property type="match status" value="1"/>
</dbReference>
<keyword evidence="3 7" id="KW-0808">Transferase</keyword>
<dbReference type="PROSITE" id="PS50096">
    <property type="entry name" value="IQ"/>
    <property type="match status" value="1"/>
</dbReference>
<dbReference type="GO" id="GO:0012505">
    <property type="term" value="C:endomembrane system"/>
    <property type="evidence" value="ECO:0007669"/>
    <property type="project" value="UniProtKB-SubCell"/>
</dbReference>
<dbReference type="Proteomes" id="UP000243579">
    <property type="component" value="Unassembled WGS sequence"/>
</dbReference>
<sequence length="798" mass="88578">MERPASVSDRVLTSGRRLKMSLSSLKSIEIRETTAALRIQQFYRGYLRKVARPASSKKLKVTNDTLALTTAFLTSTMASTKPLHAREVALHPQIVVDEPAVQHVDMKATMKQVTAPMHELLVLRAEPYESDAVDNEHLVYDQFVNMMSEKWLLCSTTERMSVHKPMKETYVPFYASLCDVRPWFTDLIFVARGGPVAPYAKQVMTAPSSRAHLESVLAAITRLNAAEHWTSSATQLAGKVRKLFWTMRSEMMLPMVRSIGYILCKGWRLLFDGLYIDMASIEAIQQLVASLGPDTSLVFTPTHKSHLDYLLISFVCFAYGLPLPRIAAGNNLNLPLVGRYLRSNGSFFIRRSFQGDSLYKETLTAYVHALLADGAPLEVFVEGGRSRHGRVMAPKFGFFHMIASFLEKAPATRDVVVVPLSIDYDKVLEVPDYVSQLLGTPKQKESIWNLCKSIVALLFNRCGFCYVRLGTPLSMRATPSLDALAHRVVGEMQAAGTLTSTCLVAAVLLADRHRPVALAALCTRVRWLRDTLLARGATVAPFPSVEDLVAHALRLLDVAPGTLLPSDPALLLRLSFYRNHLLHHFLHEMCLATVLASPSRSDALDADTALPWAVCRRLCPGSPTKLNVAQVLAAMPGVIRGTDGRYVVDAVVVDADPTLAFARSLLHPFLDSMAVVLRALQTHVAPLNEKHPGKHHRFSERQIVEWVHRETPRGGVDHGEALSTESLKVAIQALVDSHVLVAIDRELELAPDYATQTTFEAVVQRVRDLRKPRRKLWDDGSRAAPARAVWGHLALLLM</sequence>
<name>A0A1V9YWR3_ACHHY</name>
<dbReference type="GO" id="GO:0019432">
    <property type="term" value="P:triglyceride biosynthetic process"/>
    <property type="evidence" value="ECO:0007669"/>
    <property type="project" value="TreeGrafter"/>
</dbReference>
<evidence type="ECO:0000313" key="8">
    <source>
        <dbReference type="Proteomes" id="UP000243579"/>
    </source>
</evidence>
<dbReference type="InterPro" id="IPR002123">
    <property type="entry name" value="Plipid/glycerol_acylTrfase"/>
</dbReference>
<gene>
    <name evidence="7" type="ORF">ACHHYP_05848</name>
</gene>
<evidence type="ECO:0000256" key="2">
    <source>
        <dbReference type="ARBA" id="ARBA00007937"/>
    </source>
</evidence>
<dbReference type="PANTHER" id="PTHR12563:SF17">
    <property type="entry name" value="DIHYDROXYACETONE PHOSPHATE ACYLTRANSFERASE"/>
    <property type="match status" value="1"/>
</dbReference>
<dbReference type="GO" id="GO:0008654">
    <property type="term" value="P:phospholipid biosynthetic process"/>
    <property type="evidence" value="ECO:0007669"/>
    <property type="project" value="TreeGrafter"/>
</dbReference>
<evidence type="ECO:0000259" key="6">
    <source>
        <dbReference type="SMART" id="SM00563"/>
    </source>
</evidence>
<dbReference type="OrthoDB" id="10255570at2759"/>
<evidence type="ECO:0000313" key="7">
    <source>
        <dbReference type="EMBL" id="OQR90063.1"/>
    </source>
</evidence>
<dbReference type="Pfam" id="PF01553">
    <property type="entry name" value="Acyltransferase"/>
    <property type="match status" value="1"/>
</dbReference>
<dbReference type="AlphaFoldDB" id="A0A1V9YWR3"/>
<evidence type="ECO:0000256" key="5">
    <source>
        <dbReference type="ARBA" id="ARBA00023315"/>
    </source>
</evidence>
<dbReference type="EMBL" id="JNBR01000677">
    <property type="protein sequence ID" value="OQR90063.1"/>
    <property type="molecule type" value="Genomic_DNA"/>
</dbReference>
<reference evidence="7 8" key="1">
    <citation type="journal article" date="2014" name="Genome Biol. Evol.">
        <title>The secreted proteins of Achlya hypogyna and Thraustotheca clavata identify the ancestral oomycete secretome and reveal gene acquisitions by horizontal gene transfer.</title>
        <authorList>
            <person name="Misner I."/>
            <person name="Blouin N."/>
            <person name="Leonard G."/>
            <person name="Richards T.A."/>
            <person name="Lane C.E."/>
        </authorList>
    </citation>
    <scope>NUCLEOTIDE SEQUENCE [LARGE SCALE GENOMIC DNA]</scope>
    <source>
        <strain evidence="7 8">ATCC 48635</strain>
    </source>
</reference>
<evidence type="ECO:0000256" key="4">
    <source>
        <dbReference type="ARBA" id="ARBA00023136"/>
    </source>
</evidence>
<dbReference type="InterPro" id="IPR041728">
    <property type="entry name" value="GPAT/DHAPAT_LPLAT"/>
</dbReference>
<dbReference type="GO" id="GO:0004366">
    <property type="term" value="F:glycerol-3-phosphate O-acyltransferase activity"/>
    <property type="evidence" value="ECO:0007669"/>
    <property type="project" value="TreeGrafter"/>
</dbReference>
<organism evidence="7 8">
    <name type="scientific">Achlya hypogyna</name>
    <name type="common">Oomycete</name>
    <name type="synonym">Protoachlya hypogyna</name>
    <dbReference type="NCBI Taxonomy" id="1202772"/>
    <lineage>
        <taxon>Eukaryota</taxon>
        <taxon>Sar</taxon>
        <taxon>Stramenopiles</taxon>
        <taxon>Oomycota</taxon>
        <taxon>Saprolegniomycetes</taxon>
        <taxon>Saprolegniales</taxon>
        <taxon>Achlyaceae</taxon>
        <taxon>Achlya</taxon>
    </lineage>
</organism>
<comment type="similarity">
    <text evidence="2">Belongs to the GPAT/DAPAT family.</text>
</comment>
<accession>A0A1V9YWR3</accession>
<keyword evidence="8" id="KW-1185">Reference proteome</keyword>
<dbReference type="InterPro" id="IPR045520">
    <property type="entry name" value="GPAT/DHAPAT_C"/>
</dbReference>
<comment type="subcellular location">
    <subcellularLocation>
        <location evidence="1">Endomembrane system</location>
        <topology evidence="1">Peripheral membrane protein</topology>
    </subcellularLocation>
</comment>
<dbReference type="SUPFAM" id="SSF69593">
    <property type="entry name" value="Glycerol-3-phosphate (1)-acyltransferase"/>
    <property type="match status" value="1"/>
</dbReference>